<evidence type="ECO:0000256" key="1">
    <source>
        <dbReference type="SAM" id="SignalP"/>
    </source>
</evidence>
<dbReference type="OrthoDB" id="1198072at2"/>
<accession>A0A1H7JZS3</accession>
<dbReference type="Pfam" id="PF11276">
    <property type="entry name" value="DUF3078"/>
    <property type="match status" value="1"/>
</dbReference>
<keyword evidence="1" id="KW-0732">Signal</keyword>
<dbReference type="Proteomes" id="UP000198521">
    <property type="component" value="Unassembled WGS sequence"/>
</dbReference>
<dbReference type="AlphaFoldDB" id="A0A1H7JZS3"/>
<organism evidence="2 3">
    <name type="scientific">Aquimarina amphilecti</name>
    <dbReference type="NCBI Taxonomy" id="1038014"/>
    <lineage>
        <taxon>Bacteria</taxon>
        <taxon>Pseudomonadati</taxon>
        <taxon>Bacteroidota</taxon>
        <taxon>Flavobacteriia</taxon>
        <taxon>Flavobacteriales</taxon>
        <taxon>Flavobacteriaceae</taxon>
        <taxon>Aquimarina</taxon>
    </lineage>
</organism>
<evidence type="ECO:0000313" key="2">
    <source>
        <dbReference type="EMBL" id="SEK80088.1"/>
    </source>
</evidence>
<dbReference type="RefSeq" id="WP_091406542.1">
    <property type="nucleotide sequence ID" value="NZ_FOAB01000002.1"/>
</dbReference>
<sequence length="315" mass="34651">MKKIVFTFIFLLAGIQIGLAQTEEELKTTLSAKKDSIAAIQGRANAIQSQIDALPGWKIGAFGTIGGSLSGFNNWFSQGIPNNDAGTIGITVNAYANLLQDKYFWRNSANVNLAWVKLDDKDDPTDDDSFRESTDVFNISSLFGYKLTETLAVSTLGEYRTTVLNNFNDPGYLDLGVGITWTPISNLIVVVHPLNYNFVFSKGAAEYESSLGAKIVADYTRKIGAINFKTNLSAFLSYEDGDYSNWTWTNSFSYTLWKSIGVGFDFGLRGNKQEAFNYALGQAALAVPPPAVTPTLENTDNELQSFWNLGLSYSF</sequence>
<dbReference type="EMBL" id="FOAB01000002">
    <property type="protein sequence ID" value="SEK80088.1"/>
    <property type="molecule type" value="Genomic_DNA"/>
</dbReference>
<feature type="chain" id="PRO_5011542266" description="DUF3078 domain-containing protein" evidence="1">
    <location>
        <begin position="21"/>
        <end position="315"/>
    </location>
</feature>
<evidence type="ECO:0000313" key="3">
    <source>
        <dbReference type="Proteomes" id="UP000198521"/>
    </source>
</evidence>
<name>A0A1H7JZS3_AQUAM</name>
<evidence type="ECO:0008006" key="4">
    <source>
        <dbReference type="Google" id="ProtNLM"/>
    </source>
</evidence>
<protein>
    <recommendedName>
        <fullName evidence="4">DUF3078 domain-containing protein</fullName>
    </recommendedName>
</protein>
<keyword evidence="3" id="KW-1185">Reference proteome</keyword>
<gene>
    <name evidence="2" type="ORF">SAMN04487910_1157</name>
</gene>
<feature type="signal peptide" evidence="1">
    <location>
        <begin position="1"/>
        <end position="20"/>
    </location>
</feature>
<dbReference type="STRING" id="1038014.SAMN04487910_1157"/>
<dbReference type="InterPro" id="IPR021428">
    <property type="entry name" value="DUF3078"/>
</dbReference>
<reference evidence="2 3" key="1">
    <citation type="submission" date="2016-10" db="EMBL/GenBank/DDBJ databases">
        <authorList>
            <person name="de Groot N.N."/>
        </authorList>
    </citation>
    <scope>NUCLEOTIDE SEQUENCE [LARGE SCALE GENOMIC DNA]</scope>
    <source>
        <strain evidence="2 3">DSM 25232</strain>
    </source>
</reference>
<proteinExistence type="predicted"/>